<keyword evidence="3" id="KW-1185">Reference proteome</keyword>
<keyword evidence="1" id="KW-0175">Coiled coil</keyword>
<organism evidence="2 3">
    <name type="scientific">Aulographum hederae CBS 113979</name>
    <dbReference type="NCBI Taxonomy" id="1176131"/>
    <lineage>
        <taxon>Eukaryota</taxon>
        <taxon>Fungi</taxon>
        <taxon>Dikarya</taxon>
        <taxon>Ascomycota</taxon>
        <taxon>Pezizomycotina</taxon>
        <taxon>Dothideomycetes</taxon>
        <taxon>Pleosporomycetidae</taxon>
        <taxon>Aulographales</taxon>
        <taxon>Aulographaceae</taxon>
    </lineage>
</organism>
<accession>A0A6G1H9B9</accession>
<dbReference type="EMBL" id="ML977144">
    <property type="protein sequence ID" value="KAF1989755.1"/>
    <property type="molecule type" value="Genomic_DNA"/>
</dbReference>
<dbReference type="PANTHER" id="PTHR28142">
    <property type="entry name" value="MITOCHONDRIAL INNER MEMBRANE I-AAA PROTEASE SUPERCOMPLEX SUBUNIT MGR3-RELATED"/>
    <property type="match status" value="1"/>
</dbReference>
<reference evidence="2" key="1">
    <citation type="journal article" date="2020" name="Stud. Mycol.">
        <title>101 Dothideomycetes genomes: a test case for predicting lifestyles and emergence of pathogens.</title>
        <authorList>
            <person name="Haridas S."/>
            <person name="Albert R."/>
            <person name="Binder M."/>
            <person name="Bloem J."/>
            <person name="Labutti K."/>
            <person name="Salamov A."/>
            <person name="Andreopoulos B."/>
            <person name="Baker S."/>
            <person name="Barry K."/>
            <person name="Bills G."/>
            <person name="Bluhm B."/>
            <person name="Cannon C."/>
            <person name="Castanera R."/>
            <person name="Culley D."/>
            <person name="Daum C."/>
            <person name="Ezra D."/>
            <person name="Gonzalez J."/>
            <person name="Henrissat B."/>
            <person name="Kuo A."/>
            <person name="Liang C."/>
            <person name="Lipzen A."/>
            <person name="Lutzoni F."/>
            <person name="Magnuson J."/>
            <person name="Mondo S."/>
            <person name="Nolan M."/>
            <person name="Ohm R."/>
            <person name="Pangilinan J."/>
            <person name="Park H.-J."/>
            <person name="Ramirez L."/>
            <person name="Alfaro M."/>
            <person name="Sun H."/>
            <person name="Tritt A."/>
            <person name="Yoshinaga Y."/>
            <person name="Zwiers L.-H."/>
            <person name="Turgeon B."/>
            <person name="Goodwin S."/>
            <person name="Spatafora J."/>
            <person name="Crous P."/>
            <person name="Grigoriev I."/>
        </authorList>
    </citation>
    <scope>NUCLEOTIDE SEQUENCE</scope>
    <source>
        <strain evidence="2">CBS 113979</strain>
    </source>
</reference>
<dbReference type="GO" id="GO:0051787">
    <property type="term" value="F:misfolded protein binding"/>
    <property type="evidence" value="ECO:0007669"/>
    <property type="project" value="TreeGrafter"/>
</dbReference>
<evidence type="ECO:0000313" key="3">
    <source>
        <dbReference type="Proteomes" id="UP000800041"/>
    </source>
</evidence>
<evidence type="ECO:0000313" key="2">
    <source>
        <dbReference type="EMBL" id="KAF1989755.1"/>
    </source>
</evidence>
<protein>
    <recommendedName>
        <fullName evidence="4">TPR-like protein</fullName>
    </recommendedName>
</protein>
<evidence type="ECO:0008006" key="4">
    <source>
        <dbReference type="Google" id="ProtNLM"/>
    </source>
</evidence>
<dbReference type="GO" id="GO:0006515">
    <property type="term" value="P:protein quality control for misfolded or incompletely synthesized proteins"/>
    <property type="evidence" value="ECO:0007669"/>
    <property type="project" value="TreeGrafter"/>
</dbReference>
<sequence length="343" mass="38683">MRRLYHDKVVYPYRTFPEEVSTPLRRALFFTYQWSNPERAMKYMLEAMQAVKDTGMDPYSDEVINMRVQIAVIYQNARQDAYAIRELETLRREIMDLVGKNWDSLVQDGRRAILLKWAVGLSVKLGELWGQPQMEDKQGRGEEYFTWAVETALKEKKRREDEGVLDGEGDWMGEEEIGATMEGLANLYLESKQSYLATPLFLRAYSVCPPTSCHKAVLMNNLSTSILQQRVPDSHRTPNMPAPSPSETIAQSLSWAKGAIAAANAVEAPHRDVECDSACAVATYNIGELAELTGDVEAAKKKYQEAEAMFQGLKSQIGQNKCSGALQRLEDAEAKKKAKGKKR</sequence>
<dbReference type="OrthoDB" id="10050400at2759"/>
<dbReference type="GO" id="GO:0031942">
    <property type="term" value="C:i-AAA complex"/>
    <property type="evidence" value="ECO:0007669"/>
    <property type="project" value="TreeGrafter"/>
</dbReference>
<dbReference type="PANTHER" id="PTHR28142:SF1">
    <property type="entry name" value="MITOCHONDRIAL INNER MEMBRANE I-AAA PROTEASE SUPERCOMPLEX SUBUNIT MGR3-RELATED"/>
    <property type="match status" value="1"/>
</dbReference>
<name>A0A6G1H9B9_9PEZI</name>
<feature type="coiled-coil region" evidence="1">
    <location>
        <begin position="289"/>
        <end position="316"/>
    </location>
</feature>
<dbReference type="Proteomes" id="UP000800041">
    <property type="component" value="Unassembled WGS sequence"/>
</dbReference>
<proteinExistence type="predicted"/>
<dbReference type="InterPro" id="IPR040201">
    <property type="entry name" value="Mrg3-like"/>
</dbReference>
<dbReference type="AlphaFoldDB" id="A0A6G1H9B9"/>
<evidence type="ECO:0000256" key="1">
    <source>
        <dbReference type="SAM" id="Coils"/>
    </source>
</evidence>
<gene>
    <name evidence="2" type="ORF">K402DRAFT_410866</name>
</gene>